<gene>
    <name evidence="1" type="ORF">J4032_15400</name>
</gene>
<dbReference type="Proteomes" id="UP000828924">
    <property type="component" value="Chromosome"/>
</dbReference>
<reference evidence="1 2" key="1">
    <citation type="submission" date="2021-03" db="EMBL/GenBank/DDBJ databases">
        <title>Complete genome of Streptomyces formicae strain 1H-GS9 (DSM 100524).</title>
        <authorList>
            <person name="Atanasov K.E."/>
            <person name="Altabella T."/>
            <person name="Ferrer A."/>
        </authorList>
    </citation>
    <scope>NUCLEOTIDE SEQUENCE [LARGE SCALE GENOMIC DNA]</scope>
    <source>
        <strain evidence="1 2">1H-GS9</strain>
    </source>
</reference>
<dbReference type="PANTHER" id="PTHR39324:SF1">
    <property type="entry name" value="CALCIUM DODECIN"/>
    <property type="match status" value="1"/>
</dbReference>
<name>A0ABY3WJE9_9ACTN</name>
<dbReference type="EMBL" id="CP071872">
    <property type="protein sequence ID" value="UNM12722.1"/>
    <property type="molecule type" value="Genomic_DNA"/>
</dbReference>
<protein>
    <submittedName>
        <fullName evidence="1">Dodecin family protein</fullName>
    </submittedName>
</protein>
<dbReference type="NCBIfam" id="NF043052">
    <property type="entry name" value="DodecBact"/>
    <property type="match status" value="1"/>
</dbReference>
<dbReference type="InterPro" id="IPR050049">
    <property type="entry name" value="Dodecin_bact"/>
</dbReference>
<organism evidence="1 2">
    <name type="scientific">Streptomyces formicae</name>
    <dbReference type="NCBI Taxonomy" id="1616117"/>
    <lineage>
        <taxon>Bacteria</taxon>
        <taxon>Bacillati</taxon>
        <taxon>Actinomycetota</taxon>
        <taxon>Actinomycetes</taxon>
        <taxon>Kitasatosporales</taxon>
        <taxon>Streptomycetaceae</taxon>
        <taxon>Streptomyces</taxon>
    </lineage>
</organism>
<sequence length="74" mass="8224">MSQHTYRVTEIVGSSHEGVDQAIRNGIARAGQTLRSLDWFEVTQIRGNLLNGEIEHYQVGLKVGFRLEDPQGGS</sequence>
<dbReference type="PANTHER" id="PTHR39324">
    <property type="entry name" value="CALCIUM DODECIN"/>
    <property type="match status" value="1"/>
</dbReference>
<proteinExistence type="predicted"/>
<dbReference type="Pfam" id="PF07311">
    <property type="entry name" value="Dodecin"/>
    <property type="match status" value="1"/>
</dbReference>
<dbReference type="InterPro" id="IPR009923">
    <property type="entry name" value="Dodecin"/>
</dbReference>
<keyword evidence="2" id="KW-1185">Reference proteome</keyword>
<evidence type="ECO:0000313" key="1">
    <source>
        <dbReference type="EMBL" id="UNM12722.1"/>
    </source>
</evidence>
<dbReference type="RefSeq" id="WP_242331337.1">
    <property type="nucleotide sequence ID" value="NZ_CP071872.1"/>
</dbReference>
<accession>A0ABY3WJE9</accession>
<evidence type="ECO:0000313" key="2">
    <source>
        <dbReference type="Proteomes" id="UP000828924"/>
    </source>
</evidence>